<protein>
    <recommendedName>
        <fullName evidence="4">EF-hand domain-containing protein</fullName>
    </recommendedName>
</protein>
<evidence type="ECO:0000313" key="5">
    <source>
        <dbReference type="EMBL" id="PZO87700.1"/>
    </source>
</evidence>
<sequence>MKPAHFILPLAALCAFSPAMAQRFGGGDGTQIFESADANHDGVVTRAEFLAARNARFDRMDRNGDGVIDRSDFARLASFRPQAMGRIDALIAQADANHDGKVTRAELAAAPAQAFDLADANHDGKVDRDELAAARATVSAMRGNGR</sequence>
<proteinExistence type="predicted"/>
<feature type="chain" id="PRO_5016119134" description="EF-hand domain-containing protein" evidence="3">
    <location>
        <begin position="22"/>
        <end position="146"/>
    </location>
</feature>
<dbReference type="Pfam" id="PF13499">
    <property type="entry name" value="EF-hand_7"/>
    <property type="match status" value="1"/>
</dbReference>
<keyword evidence="1" id="KW-0479">Metal-binding</keyword>
<dbReference type="Proteomes" id="UP000249066">
    <property type="component" value="Unassembled WGS sequence"/>
</dbReference>
<dbReference type="PANTHER" id="PTHR10827:SF98">
    <property type="entry name" value="45 KDA CALCIUM-BINDING PROTEIN"/>
    <property type="match status" value="1"/>
</dbReference>
<keyword evidence="2" id="KW-0677">Repeat</keyword>
<gene>
    <name evidence="5" type="ORF">DI623_14230</name>
</gene>
<dbReference type="SUPFAM" id="SSF47473">
    <property type="entry name" value="EF-hand"/>
    <property type="match status" value="1"/>
</dbReference>
<dbReference type="Gene3D" id="1.10.238.10">
    <property type="entry name" value="EF-hand"/>
    <property type="match status" value="2"/>
</dbReference>
<comment type="caution">
    <text evidence="5">The sequence shown here is derived from an EMBL/GenBank/DDBJ whole genome shotgun (WGS) entry which is preliminary data.</text>
</comment>
<dbReference type="PROSITE" id="PS50222">
    <property type="entry name" value="EF_HAND_2"/>
    <property type="match status" value="2"/>
</dbReference>
<dbReference type="PROSITE" id="PS00018">
    <property type="entry name" value="EF_HAND_1"/>
    <property type="match status" value="2"/>
</dbReference>
<evidence type="ECO:0000256" key="1">
    <source>
        <dbReference type="ARBA" id="ARBA00022723"/>
    </source>
</evidence>
<dbReference type="EMBL" id="QFNN01000119">
    <property type="protein sequence ID" value="PZO87700.1"/>
    <property type="molecule type" value="Genomic_DNA"/>
</dbReference>
<dbReference type="InterPro" id="IPR018247">
    <property type="entry name" value="EF_Hand_1_Ca_BS"/>
</dbReference>
<feature type="signal peptide" evidence="3">
    <location>
        <begin position="1"/>
        <end position="21"/>
    </location>
</feature>
<name>A0A2W4ZZI4_9SPHN</name>
<dbReference type="SMART" id="SM00054">
    <property type="entry name" value="EFh"/>
    <property type="match status" value="4"/>
</dbReference>
<feature type="domain" description="EF-hand" evidence="4">
    <location>
        <begin position="106"/>
        <end position="141"/>
    </location>
</feature>
<dbReference type="PANTHER" id="PTHR10827">
    <property type="entry name" value="RETICULOCALBIN"/>
    <property type="match status" value="1"/>
</dbReference>
<dbReference type="InterPro" id="IPR011992">
    <property type="entry name" value="EF-hand-dom_pair"/>
</dbReference>
<dbReference type="InterPro" id="IPR002048">
    <property type="entry name" value="EF_hand_dom"/>
</dbReference>
<keyword evidence="3" id="KW-0732">Signal</keyword>
<feature type="domain" description="EF-hand" evidence="4">
    <location>
        <begin position="48"/>
        <end position="83"/>
    </location>
</feature>
<evidence type="ECO:0000259" key="4">
    <source>
        <dbReference type="PROSITE" id="PS50222"/>
    </source>
</evidence>
<reference evidence="5 6" key="1">
    <citation type="submission" date="2017-08" db="EMBL/GenBank/DDBJ databases">
        <title>Infants hospitalized years apart are colonized by the same room-sourced microbial strains.</title>
        <authorList>
            <person name="Brooks B."/>
            <person name="Olm M.R."/>
            <person name="Firek B.A."/>
            <person name="Baker R."/>
            <person name="Thomas B.C."/>
            <person name="Morowitz M.J."/>
            <person name="Banfield J.F."/>
        </authorList>
    </citation>
    <scope>NUCLEOTIDE SEQUENCE [LARGE SCALE GENOMIC DNA]</scope>
    <source>
        <strain evidence="5">S2_018_000_R2_101</strain>
    </source>
</reference>
<dbReference type="Pfam" id="PF13202">
    <property type="entry name" value="EF-hand_5"/>
    <property type="match status" value="2"/>
</dbReference>
<evidence type="ECO:0000256" key="3">
    <source>
        <dbReference type="SAM" id="SignalP"/>
    </source>
</evidence>
<accession>A0A2W4ZZI4</accession>
<dbReference type="AlphaFoldDB" id="A0A2W4ZZI4"/>
<evidence type="ECO:0000313" key="6">
    <source>
        <dbReference type="Proteomes" id="UP000249066"/>
    </source>
</evidence>
<dbReference type="CDD" id="cd00051">
    <property type="entry name" value="EFh"/>
    <property type="match status" value="1"/>
</dbReference>
<evidence type="ECO:0000256" key="2">
    <source>
        <dbReference type="ARBA" id="ARBA00022737"/>
    </source>
</evidence>
<dbReference type="GO" id="GO:0005509">
    <property type="term" value="F:calcium ion binding"/>
    <property type="evidence" value="ECO:0007669"/>
    <property type="project" value="InterPro"/>
</dbReference>
<organism evidence="5 6">
    <name type="scientific">Sphingomonas sanxanigenens</name>
    <dbReference type="NCBI Taxonomy" id="397260"/>
    <lineage>
        <taxon>Bacteria</taxon>
        <taxon>Pseudomonadati</taxon>
        <taxon>Pseudomonadota</taxon>
        <taxon>Alphaproteobacteria</taxon>
        <taxon>Sphingomonadales</taxon>
        <taxon>Sphingomonadaceae</taxon>
        <taxon>Sphingomonas</taxon>
    </lineage>
</organism>